<dbReference type="CDD" id="cd01300">
    <property type="entry name" value="YtcJ_like"/>
    <property type="match status" value="1"/>
</dbReference>
<reference evidence="3 4" key="1">
    <citation type="submission" date="2018-09" db="EMBL/GenBank/DDBJ databases">
        <title>Sphingomonas peninsula sp. nov., isolated from fildes peninsula, Antarctic soil.</title>
        <authorList>
            <person name="Yingchao G."/>
        </authorList>
    </citation>
    <scope>NUCLEOTIDE SEQUENCE [LARGE SCALE GENOMIC DNA]</scope>
    <source>
        <strain evidence="3 4">YZ-8</strain>
    </source>
</reference>
<dbReference type="PANTHER" id="PTHR22642">
    <property type="entry name" value="IMIDAZOLONEPROPIONASE"/>
    <property type="match status" value="1"/>
</dbReference>
<dbReference type="EMBL" id="CP032829">
    <property type="protein sequence ID" value="AYJ87415.1"/>
    <property type="molecule type" value="Genomic_DNA"/>
</dbReference>
<feature type="signal peptide" evidence="1">
    <location>
        <begin position="1"/>
        <end position="37"/>
    </location>
</feature>
<accession>A0A494TQN2</accession>
<keyword evidence="3" id="KW-0378">Hydrolase</keyword>
<proteinExistence type="predicted"/>
<dbReference type="KEGG" id="spha:D3Y57_17600"/>
<dbReference type="SUPFAM" id="SSF51556">
    <property type="entry name" value="Metallo-dependent hydrolases"/>
    <property type="match status" value="1"/>
</dbReference>
<dbReference type="Gene3D" id="3.20.20.140">
    <property type="entry name" value="Metal-dependent hydrolases"/>
    <property type="match status" value="1"/>
</dbReference>
<dbReference type="AlphaFoldDB" id="A0A494TQN2"/>
<feature type="chain" id="PRO_5019821409" evidence="1">
    <location>
        <begin position="38"/>
        <end position="564"/>
    </location>
</feature>
<dbReference type="InterPro" id="IPR013108">
    <property type="entry name" value="Amidohydro_3"/>
</dbReference>
<dbReference type="Pfam" id="PF07969">
    <property type="entry name" value="Amidohydro_3"/>
    <property type="match status" value="1"/>
</dbReference>
<gene>
    <name evidence="3" type="ORF">D3Y57_17600</name>
</gene>
<sequence>MTRTINRRAQCARFLPPRLRFRHCLALAIIVATPALADGWVDNVNGVTLDAQGKIIRFTGLTVTPDGKVGKLVQRGDKAPERPDWKLDGKGQTLLPGMIDAHGHVMELGFSALTLDLSDTTSLDQAKAKITAYAAAHPDRHWILGGGWNQEKWQLGRFPTAADLNGLAGDRPIWLSRVDGHAGWANTAAMSAAGVTATTKAPAGGRIESVAGKPTGVFVDAATALIAKAIPAPTSKDRDLAFAKAQDILLGFGITGIADMGTTLDDWNTYRRAGDTGRLAVRIYSYAFGIEPTLTIAAGEPTSWLYADHLRMVGVKFYADGALGSRGACLKKPYADKPGDSGLCFMDDAKMKNLMSRAAMDGFQVAIHAIGDRANDEVLTAIEDLAPTYKGDRRWRIEHAQIVDPVDLPRFGKNGIVASMQPVHQTSDRTMAEARLGAARLPGAYAWKSMLANGAHLAFGSDTPVESPNPFPGIAAAISREGADGQPFGGWQPQEIITREQALAAFTTGAAYAAFAEDRVGRLAPGFRADFILVDHDPLDGPPASVRATKVAETWIGGKRVFRK</sequence>
<organism evidence="3 4">
    <name type="scientific">Sphingomonas paeninsulae</name>
    <dbReference type="NCBI Taxonomy" id="2319844"/>
    <lineage>
        <taxon>Bacteria</taxon>
        <taxon>Pseudomonadati</taxon>
        <taxon>Pseudomonadota</taxon>
        <taxon>Alphaproteobacteria</taxon>
        <taxon>Sphingomonadales</taxon>
        <taxon>Sphingomonadaceae</taxon>
        <taxon>Sphingomonas</taxon>
    </lineage>
</organism>
<dbReference type="PANTHER" id="PTHR22642:SF2">
    <property type="entry name" value="PROTEIN LONG AFTER FAR-RED 3"/>
    <property type="match status" value="1"/>
</dbReference>
<name>A0A494TQN2_SPHPE</name>
<dbReference type="Proteomes" id="UP000276254">
    <property type="component" value="Chromosome"/>
</dbReference>
<dbReference type="Gene3D" id="2.30.40.10">
    <property type="entry name" value="Urease, subunit C, domain 1"/>
    <property type="match status" value="1"/>
</dbReference>
<dbReference type="InterPro" id="IPR032466">
    <property type="entry name" value="Metal_Hydrolase"/>
</dbReference>
<dbReference type="InterPro" id="IPR011059">
    <property type="entry name" value="Metal-dep_hydrolase_composite"/>
</dbReference>
<dbReference type="GO" id="GO:0016810">
    <property type="term" value="F:hydrolase activity, acting on carbon-nitrogen (but not peptide) bonds"/>
    <property type="evidence" value="ECO:0007669"/>
    <property type="project" value="InterPro"/>
</dbReference>
<evidence type="ECO:0000259" key="2">
    <source>
        <dbReference type="Pfam" id="PF07969"/>
    </source>
</evidence>
<dbReference type="SUPFAM" id="SSF51338">
    <property type="entry name" value="Composite domain of metallo-dependent hydrolases"/>
    <property type="match status" value="1"/>
</dbReference>
<dbReference type="OrthoDB" id="9811399at2"/>
<protein>
    <submittedName>
        <fullName evidence="3">Amidohydrolase</fullName>
    </submittedName>
</protein>
<evidence type="ECO:0000256" key="1">
    <source>
        <dbReference type="SAM" id="SignalP"/>
    </source>
</evidence>
<dbReference type="Gene3D" id="3.10.310.70">
    <property type="match status" value="1"/>
</dbReference>
<evidence type="ECO:0000313" key="3">
    <source>
        <dbReference type="EMBL" id="AYJ87415.1"/>
    </source>
</evidence>
<feature type="domain" description="Amidohydrolase 3" evidence="2">
    <location>
        <begin position="88"/>
        <end position="562"/>
    </location>
</feature>
<keyword evidence="4" id="KW-1185">Reference proteome</keyword>
<keyword evidence="1" id="KW-0732">Signal</keyword>
<dbReference type="InterPro" id="IPR033932">
    <property type="entry name" value="YtcJ-like"/>
</dbReference>
<dbReference type="RefSeq" id="WP_121154696.1">
    <property type="nucleotide sequence ID" value="NZ_CP032829.1"/>
</dbReference>
<evidence type="ECO:0000313" key="4">
    <source>
        <dbReference type="Proteomes" id="UP000276254"/>
    </source>
</evidence>